<feature type="domain" description="Carbohydrate-binding" evidence="2">
    <location>
        <begin position="54"/>
        <end position="154"/>
    </location>
</feature>
<dbReference type="CDD" id="cd09620">
    <property type="entry name" value="CBM9_like_3"/>
    <property type="match status" value="1"/>
</dbReference>
<dbReference type="RefSeq" id="WP_345165612.1">
    <property type="nucleotide sequence ID" value="NZ_BAABJK010000004.1"/>
</dbReference>
<evidence type="ECO:0000256" key="1">
    <source>
        <dbReference type="SAM" id="SignalP"/>
    </source>
</evidence>
<dbReference type="SUPFAM" id="SSF49344">
    <property type="entry name" value="CBD9-like"/>
    <property type="match status" value="1"/>
</dbReference>
<comment type="caution">
    <text evidence="3">The sequence shown here is derived from an EMBL/GenBank/DDBJ whole genome shotgun (WGS) entry which is preliminary data.</text>
</comment>
<accession>A0ABP9H907</accession>
<dbReference type="Proteomes" id="UP001501692">
    <property type="component" value="Unassembled WGS sequence"/>
</dbReference>
<organism evidence="3 4">
    <name type="scientific">Algibacter aquimarinus</name>
    <dbReference type="NCBI Taxonomy" id="1136748"/>
    <lineage>
        <taxon>Bacteria</taxon>
        <taxon>Pseudomonadati</taxon>
        <taxon>Bacteroidota</taxon>
        <taxon>Flavobacteriia</taxon>
        <taxon>Flavobacteriales</taxon>
        <taxon>Flavobacteriaceae</taxon>
        <taxon>Algibacter</taxon>
    </lineage>
</organism>
<evidence type="ECO:0000259" key="2">
    <source>
        <dbReference type="Pfam" id="PF06452"/>
    </source>
</evidence>
<name>A0ABP9H907_9FLAO</name>
<evidence type="ECO:0000313" key="4">
    <source>
        <dbReference type="Proteomes" id="UP001501692"/>
    </source>
</evidence>
<dbReference type="PANTHER" id="PTHR35532">
    <property type="entry name" value="SIMILAR TO POLYHYDROXYALKANOATE DEPOLYMERASE"/>
    <property type="match status" value="1"/>
</dbReference>
<dbReference type="Gene3D" id="2.60.40.1190">
    <property type="match status" value="1"/>
</dbReference>
<sequence>MYKIVLLCSIFKKDLCFICLLFLCLPLASCAQDATNRIIPKTYIANHIKEPIKIDGLGLEKSWGNAEFSDLFIDIEGVKKPKYNTRVKMLWDNEYIYFLATMEEPHVWGTLKQKDTIVYYNNDFEIFIDPDGDAHNYYEFEFNTLNTLWDLFITKPYRNGALVLNDWDANGIKSAVHIDGTLNNPNDIDKSWSVEIAIPLKVFNTSYHQIVELKDKFWRVNFSRVHWNFQLENNRYSRKKNNSGAFESEYNWVWSPQGVIAMHQPETWGYVYFARGDSQEAKNFVIPKDEHIKWFLFDLHKGLMDKTITPKDVGAAKLVLKQEVIPTYQSHETGYNIWVKSPFTGDKIIINKNGQIIIK</sequence>
<feature type="chain" id="PRO_5045751671" description="Carbohydrate-binding domain-containing protein" evidence="1">
    <location>
        <begin position="32"/>
        <end position="359"/>
    </location>
</feature>
<reference evidence="4" key="1">
    <citation type="journal article" date="2019" name="Int. J. Syst. Evol. Microbiol.">
        <title>The Global Catalogue of Microorganisms (GCM) 10K type strain sequencing project: providing services to taxonomists for standard genome sequencing and annotation.</title>
        <authorList>
            <consortium name="The Broad Institute Genomics Platform"/>
            <consortium name="The Broad Institute Genome Sequencing Center for Infectious Disease"/>
            <person name="Wu L."/>
            <person name="Ma J."/>
        </authorList>
    </citation>
    <scope>NUCLEOTIDE SEQUENCE [LARGE SCALE GENOMIC DNA]</scope>
    <source>
        <strain evidence="4">JCM 18287</strain>
    </source>
</reference>
<dbReference type="InterPro" id="IPR010502">
    <property type="entry name" value="Carb-bd_dom_fam9"/>
</dbReference>
<gene>
    <name evidence="3" type="ORF">GCM10023315_11440</name>
</gene>
<feature type="signal peptide" evidence="1">
    <location>
        <begin position="1"/>
        <end position="31"/>
    </location>
</feature>
<protein>
    <recommendedName>
        <fullName evidence="2">Carbohydrate-binding domain-containing protein</fullName>
    </recommendedName>
</protein>
<keyword evidence="1" id="KW-0732">Signal</keyword>
<proteinExistence type="predicted"/>
<keyword evidence="4" id="KW-1185">Reference proteome</keyword>
<evidence type="ECO:0000313" key="3">
    <source>
        <dbReference type="EMBL" id="GAA4964344.1"/>
    </source>
</evidence>
<dbReference type="PANTHER" id="PTHR35532:SF5">
    <property type="entry name" value="CARBOHYDRATE-BINDING DOMAIN-CONTAINING PROTEIN"/>
    <property type="match status" value="1"/>
</dbReference>
<dbReference type="Pfam" id="PF06452">
    <property type="entry name" value="CBM9_1"/>
    <property type="match status" value="1"/>
</dbReference>
<dbReference type="EMBL" id="BAABJK010000004">
    <property type="protein sequence ID" value="GAA4964344.1"/>
    <property type="molecule type" value="Genomic_DNA"/>
</dbReference>